<keyword evidence="4" id="KW-1185">Reference proteome</keyword>
<dbReference type="Proteomes" id="UP000192578">
    <property type="component" value="Unassembled WGS sequence"/>
</dbReference>
<comment type="caution">
    <text evidence="3">The sequence shown here is derived from an EMBL/GenBank/DDBJ whole genome shotgun (WGS) entry which is preliminary data.</text>
</comment>
<organism evidence="3 4">
    <name type="scientific">Hypsibius exemplaris</name>
    <name type="common">Freshwater tardigrade</name>
    <dbReference type="NCBI Taxonomy" id="2072580"/>
    <lineage>
        <taxon>Eukaryota</taxon>
        <taxon>Metazoa</taxon>
        <taxon>Ecdysozoa</taxon>
        <taxon>Tardigrada</taxon>
        <taxon>Eutardigrada</taxon>
        <taxon>Parachela</taxon>
        <taxon>Hypsibioidea</taxon>
        <taxon>Hypsibiidae</taxon>
        <taxon>Hypsibius</taxon>
    </lineage>
</organism>
<dbReference type="SUPFAM" id="SSF52833">
    <property type="entry name" value="Thioredoxin-like"/>
    <property type="match status" value="1"/>
</dbReference>
<dbReference type="InterPro" id="IPR017937">
    <property type="entry name" value="Thioredoxin_CS"/>
</dbReference>
<dbReference type="Pfam" id="PF00085">
    <property type="entry name" value="Thioredoxin"/>
    <property type="match status" value="1"/>
</dbReference>
<evidence type="ECO:0000256" key="1">
    <source>
        <dbReference type="ARBA" id="ARBA00023157"/>
    </source>
</evidence>
<dbReference type="FunFam" id="3.40.30.10:FF:000245">
    <property type="entry name" value="Thioredoxin"/>
    <property type="match status" value="1"/>
</dbReference>
<dbReference type="CDD" id="cd02947">
    <property type="entry name" value="TRX_family"/>
    <property type="match status" value="1"/>
</dbReference>
<evidence type="ECO:0000313" key="3">
    <source>
        <dbReference type="EMBL" id="OWA50731.1"/>
    </source>
</evidence>
<dbReference type="Gene3D" id="3.40.30.10">
    <property type="entry name" value="Glutaredoxin"/>
    <property type="match status" value="1"/>
</dbReference>
<dbReference type="OrthoDB" id="2121326at2759"/>
<dbReference type="EMBL" id="MTYJ01000201">
    <property type="protein sequence ID" value="OWA50731.1"/>
    <property type="molecule type" value="Genomic_DNA"/>
</dbReference>
<dbReference type="AlphaFoldDB" id="A0A9X6NDI9"/>
<dbReference type="InterPro" id="IPR036249">
    <property type="entry name" value="Thioredoxin-like_sf"/>
</dbReference>
<evidence type="ECO:0000313" key="4">
    <source>
        <dbReference type="Proteomes" id="UP000192578"/>
    </source>
</evidence>
<name>A0A9X6NDI9_HYPEX</name>
<dbReference type="InterPro" id="IPR013766">
    <property type="entry name" value="Thioredoxin_domain"/>
</dbReference>
<dbReference type="PROSITE" id="PS00194">
    <property type="entry name" value="THIOREDOXIN_1"/>
    <property type="match status" value="1"/>
</dbReference>
<dbReference type="PRINTS" id="PR00421">
    <property type="entry name" value="THIOREDOXIN"/>
</dbReference>
<feature type="domain" description="Thioredoxin" evidence="2">
    <location>
        <begin position="21"/>
        <end position="137"/>
    </location>
</feature>
<reference evidence="4" key="1">
    <citation type="submission" date="2017-01" db="EMBL/GenBank/DDBJ databases">
        <title>Comparative genomics of anhydrobiosis in the tardigrade Hypsibius dujardini.</title>
        <authorList>
            <person name="Yoshida Y."/>
            <person name="Koutsovoulos G."/>
            <person name="Laetsch D."/>
            <person name="Stevens L."/>
            <person name="Kumar S."/>
            <person name="Horikawa D."/>
            <person name="Ishino K."/>
            <person name="Komine S."/>
            <person name="Tomita M."/>
            <person name="Blaxter M."/>
            <person name="Arakawa K."/>
        </authorList>
    </citation>
    <scope>NUCLEOTIDE SEQUENCE [LARGE SCALE GENOMIC DNA]</scope>
    <source>
        <strain evidence="4">Z151</strain>
    </source>
</reference>
<evidence type="ECO:0000259" key="2">
    <source>
        <dbReference type="PROSITE" id="PS51352"/>
    </source>
</evidence>
<gene>
    <name evidence="3" type="ORF">BV898_15238</name>
</gene>
<protein>
    <submittedName>
        <fullName evidence="3">Thioredoxin</fullName>
    </submittedName>
</protein>
<accession>A0A9X6NDI9</accession>
<dbReference type="PROSITE" id="PS51352">
    <property type="entry name" value="THIOREDOXIN_2"/>
    <property type="match status" value="1"/>
</dbReference>
<dbReference type="PANTHER" id="PTHR46115">
    <property type="entry name" value="THIOREDOXIN-LIKE PROTEIN 1"/>
    <property type="match status" value="1"/>
</dbReference>
<sequence>MSAPPSELSLIFFSSYDVCCLPQQETLARATMPAIHIENKPQLDKILKEAGGKLVIIDFHATWCGPCRQIGPKFEAFSETYPDVVFLKVDVDEAEDVPEGYEINVMPTFIFIKHGQPVDNFSGANAAKLEEMIKKNK</sequence>
<keyword evidence="1" id="KW-1015">Disulfide bond</keyword>
<proteinExistence type="predicted"/>